<evidence type="ECO:0000256" key="7">
    <source>
        <dbReference type="ARBA" id="ARBA00022964"/>
    </source>
</evidence>
<feature type="signal peptide" evidence="15">
    <location>
        <begin position="1"/>
        <end position="24"/>
    </location>
</feature>
<keyword evidence="12" id="KW-0472">Membrane</keyword>
<evidence type="ECO:0000256" key="12">
    <source>
        <dbReference type="ARBA" id="ARBA00023136"/>
    </source>
</evidence>
<comment type="cofactor">
    <cofactor evidence="1">
        <name>L-ascorbate</name>
        <dbReference type="ChEBI" id="CHEBI:38290"/>
    </cofactor>
</comment>
<dbReference type="PANTHER" id="PTHR10869">
    <property type="entry name" value="PROLYL 4-HYDROXYLASE ALPHA SUBUNIT"/>
    <property type="match status" value="1"/>
</dbReference>
<feature type="chain" id="PRO_5043898941" description="procollagen-proline 4-dioxygenase" evidence="15">
    <location>
        <begin position="25"/>
        <end position="319"/>
    </location>
</feature>
<proteinExistence type="inferred from homology"/>
<dbReference type="Pfam" id="PF13640">
    <property type="entry name" value="2OG-FeII_Oxy_3"/>
    <property type="match status" value="1"/>
</dbReference>
<sequence>MAPPHIVVVVLLAVLALRPAPSRGGGFYDPARVTQLSWRPRAFLYSGFLSDTECDHLVNLAKGGMEKSMVADNDSGKSIMSQVRTSSGTSLAKRLDDIVAAIEKRVAAWTFLPEENAESIQVLRYEIVQKYDAHFDYFHDKVNLRLGGHRVATVLMYLTDVKKGGETVFPNAVGGHLQYKDETWSDCSKAGLAARFSSTLSCNKVVLFPHAVKPKKGDAVLFFSLHLNATTDPSSLHGSCPVIEGEKWSATKWIHVRSFDNPPEVRIDAPCSDNNDLCPRWAAIGECIKNPKYMVGTKDTLGHCRKSCGLCDAGIDSAI</sequence>
<dbReference type="InterPro" id="IPR005123">
    <property type="entry name" value="Oxoglu/Fe-dep_dioxygenase_dom"/>
</dbReference>
<evidence type="ECO:0000256" key="14">
    <source>
        <dbReference type="ARBA" id="ARBA00049169"/>
    </source>
</evidence>
<dbReference type="AlphaFoldDB" id="A0AAV5CFK9"/>
<evidence type="ECO:0000256" key="8">
    <source>
        <dbReference type="ARBA" id="ARBA00022968"/>
    </source>
</evidence>
<dbReference type="GO" id="GO:0004656">
    <property type="term" value="F:procollagen-proline 4-dioxygenase activity"/>
    <property type="evidence" value="ECO:0007669"/>
    <property type="project" value="UniProtKB-EC"/>
</dbReference>
<keyword evidence="11" id="KW-0408">Iron</keyword>
<keyword evidence="8" id="KW-0735">Signal-anchor</keyword>
<reference evidence="18" key="2">
    <citation type="submission" date="2021-12" db="EMBL/GenBank/DDBJ databases">
        <title>Resequencing data analysis of finger millet.</title>
        <authorList>
            <person name="Hatakeyama M."/>
            <person name="Aluri S."/>
            <person name="Balachadran M.T."/>
            <person name="Sivarajan S.R."/>
            <person name="Poveda L."/>
            <person name="Shimizu-Inatsugi R."/>
            <person name="Schlapbach R."/>
            <person name="Sreeman S.M."/>
            <person name="Shimizu K.K."/>
        </authorList>
    </citation>
    <scope>NUCLEOTIDE SEQUENCE</scope>
</reference>
<dbReference type="InterPro" id="IPR045054">
    <property type="entry name" value="P4HA-like"/>
</dbReference>
<evidence type="ECO:0000313" key="19">
    <source>
        <dbReference type="Proteomes" id="UP001054889"/>
    </source>
</evidence>
<dbReference type="EC" id="1.14.11.2" evidence="4"/>
<evidence type="ECO:0000256" key="11">
    <source>
        <dbReference type="ARBA" id="ARBA00023004"/>
    </source>
</evidence>
<evidence type="ECO:0000313" key="18">
    <source>
        <dbReference type="EMBL" id="GJM96960.1"/>
    </source>
</evidence>
<keyword evidence="10" id="KW-0560">Oxidoreductase</keyword>
<dbReference type="Pfam" id="PF01549">
    <property type="entry name" value="ShK"/>
    <property type="match status" value="1"/>
</dbReference>
<comment type="similarity">
    <text evidence="3">Belongs to the P4HA family.</text>
</comment>
<evidence type="ECO:0000256" key="4">
    <source>
        <dbReference type="ARBA" id="ARBA00012269"/>
    </source>
</evidence>
<dbReference type="GO" id="GO:0031418">
    <property type="term" value="F:L-ascorbic acid binding"/>
    <property type="evidence" value="ECO:0007669"/>
    <property type="project" value="InterPro"/>
</dbReference>
<name>A0AAV5CFK9_ELECO</name>
<gene>
    <name evidence="18" type="primary">ga13844</name>
    <name evidence="18" type="ORF">PR202_ga13844</name>
</gene>
<evidence type="ECO:0000256" key="2">
    <source>
        <dbReference type="ARBA" id="ARBA00004648"/>
    </source>
</evidence>
<evidence type="ECO:0000256" key="1">
    <source>
        <dbReference type="ARBA" id="ARBA00001961"/>
    </source>
</evidence>
<dbReference type="PANTHER" id="PTHR10869:SF222">
    <property type="entry name" value="PROCOLLAGEN-PROLINE 4-DIOXYGENASE"/>
    <property type="match status" value="1"/>
</dbReference>
<dbReference type="GO" id="GO:0005506">
    <property type="term" value="F:iron ion binding"/>
    <property type="evidence" value="ECO:0007669"/>
    <property type="project" value="InterPro"/>
</dbReference>
<comment type="caution">
    <text evidence="18">The sequence shown here is derived from an EMBL/GenBank/DDBJ whole genome shotgun (WGS) entry which is preliminary data.</text>
</comment>
<organism evidence="18 19">
    <name type="scientific">Eleusine coracana subsp. coracana</name>
    <dbReference type="NCBI Taxonomy" id="191504"/>
    <lineage>
        <taxon>Eukaryota</taxon>
        <taxon>Viridiplantae</taxon>
        <taxon>Streptophyta</taxon>
        <taxon>Embryophyta</taxon>
        <taxon>Tracheophyta</taxon>
        <taxon>Spermatophyta</taxon>
        <taxon>Magnoliopsida</taxon>
        <taxon>Liliopsida</taxon>
        <taxon>Poales</taxon>
        <taxon>Poaceae</taxon>
        <taxon>PACMAD clade</taxon>
        <taxon>Chloridoideae</taxon>
        <taxon>Cynodonteae</taxon>
        <taxon>Eleusininae</taxon>
        <taxon>Eleusine</taxon>
    </lineage>
</organism>
<dbReference type="PROSITE" id="PS51670">
    <property type="entry name" value="SHKT"/>
    <property type="match status" value="1"/>
</dbReference>
<dbReference type="InterPro" id="IPR044862">
    <property type="entry name" value="Pro_4_hyd_alph_FE2OG_OXY"/>
</dbReference>
<keyword evidence="19" id="KW-1185">Reference proteome</keyword>
<evidence type="ECO:0000256" key="3">
    <source>
        <dbReference type="ARBA" id="ARBA00006511"/>
    </source>
</evidence>
<evidence type="ECO:0000256" key="6">
    <source>
        <dbReference type="ARBA" id="ARBA00022723"/>
    </source>
</evidence>
<keyword evidence="6" id="KW-0479">Metal-binding</keyword>
<reference evidence="18" key="1">
    <citation type="journal article" date="2018" name="DNA Res.">
        <title>Multiple hybrid de novo genome assembly of finger millet, an orphan allotetraploid crop.</title>
        <authorList>
            <person name="Hatakeyama M."/>
            <person name="Aluri S."/>
            <person name="Balachadran M.T."/>
            <person name="Sivarajan S.R."/>
            <person name="Patrignani A."/>
            <person name="Gruter S."/>
            <person name="Poveda L."/>
            <person name="Shimizu-Inatsugi R."/>
            <person name="Baeten J."/>
            <person name="Francoijs K.J."/>
            <person name="Nataraja K.N."/>
            <person name="Reddy Y.A.N."/>
            <person name="Phadnis S."/>
            <person name="Ravikumar R.L."/>
            <person name="Schlapbach R."/>
            <person name="Sreeman S.M."/>
            <person name="Shimizu K.K."/>
        </authorList>
    </citation>
    <scope>NUCLEOTIDE SEQUENCE</scope>
</reference>
<evidence type="ECO:0000256" key="9">
    <source>
        <dbReference type="ARBA" id="ARBA00022989"/>
    </source>
</evidence>
<keyword evidence="9" id="KW-1133">Transmembrane helix</keyword>
<dbReference type="Gene3D" id="2.60.120.620">
    <property type="entry name" value="q2cbj1_9rhob like domain"/>
    <property type="match status" value="1"/>
</dbReference>
<evidence type="ECO:0000256" key="5">
    <source>
        <dbReference type="ARBA" id="ARBA00022692"/>
    </source>
</evidence>
<dbReference type="SMART" id="SM00254">
    <property type="entry name" value="ShKT"/>
    <property type="match status" value="1"/>
</dbReference>
<dbReference type="Proteomes" id="UP001054889">
    <property type="component" value="Unassembled WGS sequence"/>
</dbReference>
<dbReference type="InterPro" id="IPR006620">
    <property type="entry name" value="Pro_4_hyd_alph"/>
</dbReference>
<keyword evidence="13" id="KW-0325">Glycoprotein</keyword>
<dbReference type="SMART" id="SM00702">
    <property type="entry name" value="P4Hc"/>
    <property type="match status" value="1"/>
</dbReference>
<dbReference type="GO" id="GO:0005789">
    <property type="term" value="C:endoplasmic reticulum membrane"/>
    <property type="evidence" value="ECO:0007669"/>
    <property type="project" value="UniProtKB-SubCell"/>
</dbReference>
<dbReference type="FunFam" id="2.60.120.620:FF:000002">
    <property type="entry name" value="Prolyl 4-hydroxylase 4"/>
    <property type="match status" value="1"/>
</dbReference>
<accession>A0AAV5CFK9</accession>
<dbReference type="InterPro" id="IPR003582">
    <property type="entry name" value="ShKT_dom"/>
</dbReference>
<keyword evidence="15" id="KW-0732">Signal</keyword>
<comment type="subcellular location">
    <subcellularLocation>
        <location evidence="2">Endoplasmic reticulum membrane</location>
        <topology evidence="2">Single-pass type II membrane protein</topology>
    </subcellularLocation>
</comment>
<evidence type="ECO:0000256" key="13">
    <source>
        <dbReference type="ARBA" id="ARBA00023180"/>
    </source>
</evidence>
<keyword evidence="7" id="KW-0223">Dioxygenase</keyword>
<evidence type="ECO:0000256" key="10">
    <source>
        <dbReference type="ARBA" id="ARBA00023002"/>
    </source>
</evidence>
<evidence type="ECO:0000259" key="17">
    <source>
        <dbReference type="PROSITE" id="PS51670"/>
    </source>
</evidence>
<feature type="domain" description="ShKT" evidence="17">
    <location>
        <begin position="271"/>
        <end position="311"/>
    </location>
</feature>
<keyword evidence="5" id="KW-0812">Transmembrane</keyword>
<evidence type="ECO:0000256" key="15">
    <source>
        <dbReference type="SAM" id="SignalP"/>
    </source>
</evidence>
<dbReference type="PROSITE" id="PS51471">
    <property type="entry name" value="FE2OG_OXY"/>
    <property type="match status" value="1"/>
</dbReference>
<feature type="domain" description="Fe2OG dioxygenase" evidence="16">
    <location>
        <begin position="116"/>
        <end position="256"/>
    </location>
</feature>
<comment type="catalytic activity">
    <reaction evidence="14">
        <text>L-prolyl-[collagen] + 2-oxoglutarate + O2 = trans-4-hydroxy-L-prolyl-[collagen] + succinate + CO2</text>
        <dbReference type="Rhea" id="RHEA:18945"/>
        <dbReference type="Rhea" id="RHEA-COMP:11676"/>
        <dbReference type="Rhea" id="RHEA-COMP:11680"/>
        <dbReference type="ChEBI" id="CHEBI:15379"/>
        <dbReference type="ChEBI" id="CHEBI:16526"/>
        <dbReference type="ChEBI" id="CHEBI:16810"/>
        <dbReference type="ChEBI" id="CHEBI:30031"/>
        <dbReference type="ChEBI" id="CHEBI:50342"/>
        <dbReference type="ChEBI" id="CHEBI:61965"/>
        <dbReference type="EC" id="1.14.11.2"/>
    </reaction>
</comment>
<evidence type="ECO:0000259" key="16">
    <source>
        <dbReference type="PROSITE" id="PS51471"/>
    </source>
</evidence>
<protein>
    <recommendedName>
        <fullName evidence="4">procollagen-proline 4-dioxygenase</fullName>
        <ecNumber evidence="4">1.14.11.2</ecNumber>
    </recommendedName>
</protein>
<dbReference type="EMBL" id="BQKI01000006">
    <property type="protein sequence ID" value="GJM96960.1"/>
    <property type="molecule type" value="Genomic_DNA"/>
</dbReference>